<evidence type="ECO:0000313" key="2">
    <source>
        <dbReference type="Proteomes" id="UP000030764"/>
    </source>
</evidence>
<sequence>MQQPPSGKAKTAGDGNCRCGLSGLNPAAAEAVAFGHKLTIKIRAPNEYDYACCYGQKISALIVDA</sequence>
<accession>A0A085LNB4</accession>
<dbReference type="AlphaFoldDB" id="A0A085LNB4"/>
<gene>
    <name evidence="1" type="ORF">M513_12661</name>
</gene>
<protein>
    <submittedName>
        <fullName evidence="1">Uncharacterized protein</fullName>
    </submittedName>
</protein>
<organism evidence="1 2">
    <name type="scientific">Trichuris suis</name>
    <name type="common">pig whipworm</name>
    <dbReference type="NCBI Taxonomy" id="68888"/>
    <lineage>
        <taxon>Eukaryota</taxon>
        <taxon>Metazoa</taxon>
        <taxon>Ecdysozoa</taxon>
        <taxon>Nematoda</taxon>
        <taxon>Enoplea</taxon>
        <taxon>Dorylaimia</taxon>
        <taxon>Trichinellida</taxon>
        <taxon>Trichuridae</taxon>
        <taxon>Trichuris</taxon>
    </lineage>
</organism>
<name>A0A085LNB4_9BILA</name>
<keyword evidence="2" id="KW-1185">Reference proteome</keyword>
<dbReference type="Proteomes" id="UP000030764">
    <property type="component" value="Unassembled WGS sequence"/>
</dbReference>
<evidence type="ECO:0000313" key="1">
    <source>
        <dbReference type="EMBL" id="KFD46460.1"/>
    </source>
</evidence>
<dbReference type="EMBL" id="KL363370">
    <property type="protein sequence ID" value="KFD46460.1"/>
    <property type="molecule type" value="Genomic_DNA"/>
</dbReference>
<reference evidence="1 2" key="1">
    <citation type="journal article" date="2014" name="Nat. Genet.">
        <title>Genome and transcriptome of the porcine whipworm Trichuris suis.</title>
        <authorList>
            <person name="Jex A.R."/>
            <person name="Nejsum P."/>
            <person name="Schwarz E.M."/>
            <person name="Hu L."/>
            <person name="Young N.D."/>
            <person name="Hall R.S."/>
            <person name="Korhonen P.K."/>
            <person name="Liao S."/>
            <person name="Thamsborg S."/>
            <person name="Xia J."/>
            <person name="Xu P."/>
            <person name="Wang S."/>
            <person name="Scheerlinck J.P."/>
            <person name="Hofmann A."/>
            <person name="Sternberg P.W."/>
            <person name="Wang J."/>
            <person name="Gasser R.B."/>
        </authorList>
    </citation>
    <scope>NUCLEOTIDE SEQUENCE [LARGE SCALE GENOMIC DNA]</scope>
    <source>
        <strain evidence="1">DCEP-RM93M</strain>
    </source>
</reference>
<proteinExistence type="predicted"/>